<keyword evidence="1" id="KW-0732">Signal</keyword>
<keyword evidence="3" id="KW-1185">Reference proteome</keyword>
<organism evidence="2 3">
    <name type="scientific">Sordaria brevicollis</name>
    <dbReference type="NCBI Taxonomy" id="83679"/>
    <lineage>
        <taxon>Eukaryota</taxon>
        <taxon>Fungi</taxon>
        <taxon>Dikarya</taxon>
        <taxon>Ascomycota</taxon>
        <taxon>Pezizomycotina</taxon>
        <taxon>Sordariomycetes</taxon>
        <taxon>Sordariomycetidae</taxon>
        <taxon>Sordariales</taxon>
        <taxon>Sordariaceae</taxon>
        <taxon>Sordaria</taxon>
    </lineage>
</organism>
<feature type="chain" id="PRO_5042211507" evidence="1">
    <location>
        <begin position="23"/>
        <end position="154"/>
    </location>
</feature>
<dbReference type="AlphaFoldDB" id="A0AAE0PMJ0"/>
<accession>A0AAE0PMJ0</accession>
<dbReference type="PANTHER" id="PTHR35605">
    <property type="entry name" value="ECP2 EFFECTOR PROTEIN DOMAIN-CONTAINING PROTEIN-RELATED"/>
    <property type="match status" value="1"/>
</dbReference>
<dbReference type="EMBL" id="JAUTDP010000001">
    <property type="protein sequence ID" value="KAK3402527.1"/>
    <property type="molecule type" value="Genomic_DNA"/>
</dbReference>
<gene>
    <name evidence="2" type="ORF">B0T20DRAFT_465461</name>
</gene>
<evidence type="ECO:0000256" key="1">
    <source>
        <dbReference type="SAM" id="SignalP"/>
    </source>
</evidence>
<feature type="signal peptide" evidence="1">
    <location>
        <begin position="1"/>
        <end position="22"/>
    </location>
</feature>
<dbReference type="PANTHER" id="PTHR35605:SF1">
    <property type="entry name" value="ECP2 EFFECTOR PROTEIN DOMAIN-CONTAINING PROTEIN-RELATED"/>
    <property type="match status" value="1"/>
</dbReference>
<protein>
    <submittedName>
        <fullName evidence="2">Uncharacterized protein</fullName>
    </submittedName>
</protein>
<name>A0AAE0PMJ0_SORBR</name>
<evidence type="ECO:0000313" key="3">
    <source>
        <dbReference type="Proteomes" id="UP001281003"/>
    </source>
</evidence>
<evidence type="ECO:0000313" key="2">
    <source>
        <dbReference type="EMBL" id="KAK3402527.1"/>
    </source>
</evidence>
<reference evidence="2" key="2">
    <citation type="submission" date="2023-07" db="EMBL/GenBank/DDBJ databases">
        <authorList>
            <consortium name="Lawrence Berkeley National Laboratory"/>
            <person name="Haridas S."/>
            <person name="Hensen N."/>
            <person name="Bonometti L."/>
            <person name="Westerberg I."/>
            <person name="Brannstrom I.O."/>
            <person name="Guillou S."/>
            <person name="Cros-Aarteil S."/>
            <person name="Calhoun S."/>
            <person name="Kuo A."/>
            <person name="Mondo S."/>
            <person name="Pangilinan J."/>
            <person name="Riley R."/>
            <person name="LaButti K."/>
            <person name="Andreopoulos B."/>
            <person name="Lipzen A."/>
            <person name="Chen C."/>
            <person name="Yanf M."/>
            <person name="Daum C."/>
            <person name="Ng V."/>
            <person name="Clum A."/>
            <person name="Steindorff A."/>
            <person name="Ohm R."/>
            <person name="Martin F."/>
            <person name="Silar P."/>
            <person name="Natvig D."/>
            <person name="Lalanne C."/>
            <person name="Gautier V."/>
            <person name="Ament-velasquez S.L."/>
            <person name="Kruys A."/>
            <person name="Hutchinson M.I."/>
            <person name="Powell A.J."/>
            <person name="Barry K."/>
            <person name="Miller A.N."/>
            <person name="Grigoriev I.V."/>
            <person name="Debuchy R."/>
            <person name="Gladieux P."/>
            <person name="Thoren M.H."/>
            <person name="Johannesson H."/>
        </authorList>
    </citation>
    <scope>NUCLEOTIDE SEQUENCE</scope>
    <source>
        <strain evidence="2">FGSC 1904</strain>
    </source>
</reference>
<comment type="caution">
    <text evidence="2">The sequence shown here is derived from an EMBL/GenBank/DDBJ whole genome shotgun (WGS) entry which is preliminary data.</text>
</comment>
<sequence>MLSPITPLFLLTITHHLLPATASPATPIVLSRSLRDKYQVKDLDCSQTDSRVGRWEAQRGIFNVRNNKGKPKSEAGCVMETCVDGGAIYWCHDVPSGKELDTYNDIADAAQLIVDRCGVRNDDGRVMVQGKVLFNDDWSVTVRYDGSSGDDCKP</sequence>
<proteinExistence type="predicted"/>
<dbReference type="Proteomes" id="UP001281003">
    <property type="component" value="Unassembled WGS sequence"/>
</dbReference>
<reference evidence="2" key="1">
    <citation type="journal article" date="2023" name="Mol. Phylogenet. Evol.">
        <title>Genome-scale phylogeny and comparative genomics of the fungal order Sordariales.</title>
        <authorList>
            <person name="Hensen N."/>
            <person name="Bonometti L."/>
            <person name="Westerberg I."/>
            <person name="Brannstrom I.O."/>
            <person name="Guillou S."/>
            <person name="Cros-Aarteil S."/>
            <person name="Calhoun S."/>
            <person name="Haridas S."/>
            <person name="Kuo A."/>
            <person name="Mondo S."/>
            <person name="Pangilinan J."/>
            <person name="Riley R."/>
            <person name="LaButti K."/>
            <person name="Andreopoulos B."/>
            <person name="Lipzen A."/>
            <person name="Chen C."/>
            <person name="Yan M."/>
            <person name="Daum C."/>
            <person name="Ng V."/>
            <person name="Clum A."/>
            <person name="Steindorff A."/>
            <person name="Ohm R.A."/>
            <person name="Martin F."/>
            <person name="Silar P."/>
            <person name="Natvig D.O."/>
            <person name="Lalanne C."/>
            <person name="Gautier V."/>
            <person name="Ament-Velasquez S.L."/>
            <person name="Kruys A."/>
            <person name="Hutchinson M.I."/>
            <person name="Powell A.J."/>
            <person name="Barry K."/>
            <person name="Miller A.N."/>
            <person name="Grigoriev I.V."/>
            <person name="Debuchy R."/>
            <person name="Gladieux P."/>
            <person name="Hiltunen Thoren M."/>
            <person name="Johannesson H."/>
        </authorList>
    </citation>
    <scope>NUCLEOTIDE SEQUENCE</scope>
    <source>
        <strain evidence="2">FGSC 1904</strain>
    </source>
</reference>